<gene>
    <name evidence="3" type="ORF">GIB67_035748</name>
</gene>
<proteinExistence type="predicted"/>
<comment type="caution">
    <text evidence="3">The sequence shown here is derived from an EMBL/GenBank/DDBJ whole genome shotgun (WGS) entry which is preliminary data.</text>
</comment>
<dbReference type="AlphaFoldDB" id="A0A7J7MJG2"/>
<dbReference type="GO" id="GO:0000976">
    <property type="term" value="F:transcription cis-regulatory region binding"/>
    <property type="evidence" value="ECO:0007669"/>
    <property type="project" value="TreeGrafter"/>
</dbReference>
<evidence type="ECO:0000313" key="3">
    <source>
        <dbReference type="EMBL" id="KAF6155001.1"/>
    </source>
</evidence>
<keyword evidence="1" id="KW-0479">Metal-binding</keyword>
<keyword evidence="1" id="KW-0862">Zinc</keyword>
<keyword evidence="1" id="KW-0863">Zinc-finger</keyword>
<dbReference type="InterPro" id="IPR036236">
    <property type="entry name" value="Znf_C2H2_sf"/>
</dbReference>
<dbReference type="PROSITE" id="PS50157">
    <property type="entry name" value="ZINC_FINGER_C2H2_2"/>
    <property type="match status" value="1"/>
</dbReference>
<sequence length="165" mass="18407">MGQTSSTGSVTSKLSAVSSSNHQSEVEEIFRKYRCEYCEKVFPSKQALGGHLNAHRRERRAKGGMSQCGHQQQVPYLDIGFYSRALNHLMQSRTSQSRASYPNIEDYSRSLDRWMLLSTNEAHGLSGSGGAAVSSWVLPKGFDYEALTRFNNEAPTYGSRFPVNC</sequence>
<feature type="domain" description="C2H2-type" evidence="2">
    <location>
        <begin position="33"/>
        <end position="60"/>
    </location>
</feature>
<dbReference type="PROSITE" id="PS00028">
    <property type="entry name" value="ZINC_FINGER_C2H2_1"/>
    <property type="match status" value="1"/>
</dbReference>
<dbReference type="Pfam" id="PF13912">
    <property type="entry name" value="zf-C2H2_6"/>
    <property type="match status" value="1"/>
</dbReference>
<dbReference type="Gene3D" id="3.30.160.60">
    <property type="entry name" value="Classic Zinc Finger"/>
    <property type="match status" value="1"/>
</dbReference>
<reference evidence="3 4" key="1">
    <citation type="journal article" date="2020" name="IScience">
        <title>Genome Sequencing of the Endangered Kingdonia uniflora (Circaeasteraceae, Ranunculales) Reveals Potential Mechanisms of Evolutionary Specialization.</title>
        <authorList>
            <person name="Sun Y."/>
            <person name="Deng T."/>
            <person name="Zhang A."/>
            <person name="Moore M.J."/>
            <person name="Landis J.B."/>
            <person name="Lin N."/>
            <person name="Zhang H."/>
            <person name="Zhang X."/>
            <person name="Huang J."/>
            <person name="Zhang X."/>
            <person name="Sun H."/>
            <person name="Wang H."/>
        </authorList>
    </citation>
    <scope>NUCLEOTIDE SEQUENCE [LARGE SCALE GENOMIC DNA]</scope>
    <source>
        <strain evidence="3">TB1705</strain>
        <tissue evidence="3">Leaf</tissue>
    </source>
</reference>
<dbReference type="InterPro" id="IPR044299">
    <property type="entry name" value="GIS3/ZFP5/ZFP6"/>
</dbReference>
<protein>
    <recommendedName>
        <fullName evidence="2">C2H2-type domain-containing protein</fullName>
    </recommendedName>
</protein>
<dbReference type="GO" id="GO:0009736">
    <property type="term" value="P:cytokinin-activated signaling pathway"/>
    <property type="evidence" value="ECO:0007669"/>
    <property type="project" value="TreeGrafter"/>
</dbReference>
<evidence type="ECO:0000256" key="1">
    <source>
        <dbReference type="PROSITE-ProRule" id="PRU00042"/>
    </source>
</evidence>
<dbReference type="SMART" id="SM00355">
    <property type="entry name" value="ZnF_C2H2"/>
    <property type="match status" value="1"/>
</dbReference>
<dbReference type="InterPro" id="IPR013087">
    <property type="entry name" value="Znf_C2H2_type"/>
</dbReference>
<dbReference type="GO" id="GO:0003700">
    <property type="term" value="F:DNA-binding transcription factor activity"/>
    <property type="evidence" value="ECO:0007669"/>
    <property type="project" value="TreeGrafter"/>
</dbReference>
<dbReference type="PANTHER" id="PTHR46353:SF22">
    <property type="entry name" value="ZINC FINGER PROTEIN 6-LIKE"/>
    <property type="match status" value="1"/>
</dbReference>
<dbReference type="EMBL" id="JACGCM010001441">
    <property type="protein sequence ID" value="KAF6155001.1"/>
    <property type="molecule type" value="Genomic_DNA"/>
</dbReference>
<accession>A0A7J7MJG2</accession>
<name>A0A7J7MJG2_9MAGN</name>
<evidence type="ECO:0000313" key="4">
    <source>
        <dbReference type="Proteomes" id="UP000541444"/>
    </source>
</evidence>
<evidence type="ECO:0000259" key="2">
    <source>
        <dbReference type="PROSITE" id="PS50157"/>
    </source>
</evidence>
<organism evidence="3 4">
    <name type="scientific">Kingdonia uniflora</name>
    <dbReference type="NCBI Taxonomy" id="39325"/>
    <lineage>
        <taxon>Eukaryota</taxon>
        <taxon>Viridiplantae</taxon>
        <taxon>Streptophyta</taxon>
        <taxon>Embryophyta</taxon>
        <taxon>Tracheophyta</taxon>
        <taxon>Spermatophyta</taxon>
        <taxon>Magnoliopsida</taxon>
        <taxon>Ranunculales</taxon>
        <taxon>Circaeasteraceae</taxon>
        <taxon>Kingdonia</taxon>
    </lineage>
</organism>
<dbReference type="GO" id="GO:0010090">
    <property type="term" value="P:trichome morphogenesis"/>
    <property type="evidence" value="ECO:0007669"/>
    <property type="project" value="InterPro"/>
</dbReference>
<dbReference type="Proteomes" id="UP000541444">
    <property type="component" value="Unassembled WGS sequence"/>
</dbReference>
<dbReference type="SUPFAM" id="SSF57667">
    <property type="entry name" value="beta-beta-alpha zinc fingers"/>
    <property type="match status" value="1"/>
</dbReference>
<dbReference type="GO" id="GO:0005634">
    <property type="term" value="C:nucleus"/>
    <property type="evidence" value="ECO:0007669"/>
    <property type="project" value="TreeGrafter"/>
</dbReference>
<keyword evidence="4" id="KW-1185">Reference proteome</keyword>
<dbReference type="GO" id="GO:0008270">
    <property type="term" value="F:zinc ion binding"/>
    <property type="evidence" value="ECO:0007669"/>
    <property type="project" value="UniProtKB-KW"/>
</dbReference>
<dbReference type="GO" id="GO:0009740">
    <property type="term" value="P:gibberellic acid mediated signaling pathway"/>
    <property type="evidence" value="ECO:0007669"/>
    <property type="project" value="TreeGrafter"/>
</dbReference>
<dbReference type="OrthoDB" id="780709at2759"/>
<dbReference type="PANTHER" id="PTHR46353">
    <property type="entry name" value="ZINC FINGER PROTEIN 5"/>
    <property type="match status" value="1"/>
</dbReference>